<protein>
    <submittedName>
        <fullName evidence="1">Uncharacterized protein</fullName>
    </submittedName>
</protein>
<name>A0A917G0B0_9BACL</name>
<organism evidence="1 2">
    <name type="scientific">Paenibacillus albidus</name>
    <dbReference type="NCBI Taxonomy" id="2041023"/>
    <lineage>
        <taxon>Bacteria</taxon>
        <taxon>Bacillati</taxon>
        <taxon>Bacillota</taxon>
        <taxon>Bacilli</taxon>
        <taxon>Bacillales</taxon>
        <taxon>Paenibacillaceae</taxon>
        <taxon>Paenibacillus</taxon>
    </lineage>
</organism>
<evidence type="ECO:0000313" key="1">
    <source>
        <dbReference type="EMBL" id="GGG15640.1"/>
    </source>
</evidence>
<accession>A0A917G0B0</accession>
<evidence type="ECO:0000313" key="2">
    <source>
        <dbReference type="Proteomes" id="UP000637643"/>
    </source>
</evidence>
<reference evidence="1" key="2">
    <citation type="submission" date="2020-09" db="EMBL/GenBank/DDBJ databases">
        <authorList>
            <person name="Sun Q."/>
            <person name="Zhou Y."/>
        </authorList>
    </citation>
    <scope>NUCLEOTIDE SEQUENCE</scope>
    <source>
        <strain evidence="1">CGMCC 1.16134</strain>
    </source>
</reference>
<comment type="caution">
    <text evidence="1">The sequence shown here is derived from an EMBL/GenBank/DDBJ whole genome shotgun (WGS) entry which is preliminary data.</text>
</comment>
<reference evidence="1" key="1">
    <citation type="journal article" date="2014" name="Int. J. Syst. Evol. Microbiol.">
        <title>Complete genome sequence of Corynebacterium casei LMG S-19264T (=DSM 44701T), isolated from a smear-ripened cheese.</title>
        <authorList>
            <consortium name="US DOE Joint Genome Institute (JGI-PGF)"/>
            <person name="Walter F."/>
            <person name="Albersmeier A."/>
            <person name="Kalinowski J."/>
            <person name="Ruckert C."/>
        </authorList>
    </citation>
    <scope>NUCLEOTIDE SEQUENCE</scope>
    <source>
        <strain evidence="1">CGMCC 1.16134</strain>
    </source>
</reference>
<dbReference type="EMBL" id="BMKR01000104">
    <property type="protein sequence ID" value="GGG15640.1"/>
    <property type="molecule type" value="Genomic_DNA"/>
</dbReference>
<gene>
    <name evidence="1" type="ORF">GCM10010912_70080</name>
</gene>
<dbReference type="Proteomes" id="UP000637643">
    <property type="component" value="Unassembled WGS sequence"/>
</dbReference>
<dbReference type="AlphaFoldDB" id="A0A917G0B0"/>
<keyword evidence="2" id="KW-1185">Reference proteome</keyword>
<proteinExistence type="predicted"/>
<sequence>MQLGLVFTNGFAPNKCIAIGIGLNLSAIHKVMLQRNVFFVSQKLKHSGKYRFKNVLHSLGTEAIKRAKVWPVASG</sequence>